<dbReference type="Proteomes" id="UP000436006">
    <property type="component" value="Unassembled WGS sequence"/>
</dbReference>
<proteinExistence type="predicted"/>
<accession>A0A7K1SCK5</accession>
<dbReference type="Gene3D" id="3.30.530.80">
    <property type="match status" value="1"/>
</dbReference>
<dbReference type="InterPro" id="IPR027823">
    <property type="entry name" value="DUF4468"/>
</dbReference>
<evidence type="ECO:0000256" key="1">
    <source>
        <dbReference type="SAM" id="SignalP"/>
    </source>
</evidence>
<dbReference type="Pfam" id="PF14730">
    <property type="entry name" value="DUF4468"/>
    <property type="match status" value="1"/>
</dbReference>
<reference evidence="3 4" key="1">
    <citation type="submission" date="2019-12" db="EMBL/GenBank/DDBJ databases">
        <title>Spirosoma sp. HMF4905 genome sequencing and assembly.</title>
        <authorList>
            <person name="Kang H."/>
            <person name="Cha I."/>
            <person name="Kim H."/>
            <person name="Joh K."/>
        </authorList>
    </citation>
    <scope>NUCLEOTIDE SEQUENCE [LARGE SCALE GENOMIC DNA]</scope>
    <source>
        <strain evidence="3 4">HMF4905</strain>
    </source>
</reference>
<feature type="chain" id="PRO_5029707662" evidence="1">
    <location>
        <begin position="22"/>
        <end position="183"/>
    </location>
</feature>
<protein>
    <submittedName>
        <fullName evidence="3">DUF4468 domain-containing protein</fullName>
    </submittedName>
</protein>
<comment type="caution">
    <text evidence="3">The sequence shown here is derived from an EMBL/GenBank/DDBJ whole genome shotgun (WGS) entry which is preliminary data.</text>
</comment>
<feature type="domain" description="DUF4468" evidence="2">
    <location>
        <begin position="45"/>
        <end position="132"/>
    </location>
</feature>
<keyword evidence="1" id="KW-0732">Signal</keyword>
<dbReference type="RefSeq" id="WP_157586039.1">
    <property type="nucleotide sequence ID" value="NZ_WPIN01000005.1"/>
</dbReference>
<organism evidence="3 4">
    <name type="scientific">Spirosoma arboris</name>
    <dbReference type="NCBI Taxonomy" id="2682092"/>
    <lineage>
        <taxon>Bacteria</taxon>
        <taxon>Pseudomonadati</taxon>
        <taxon>Bacteroidota</taxon>
        <taxon>Cytophagia</taxon>
        <taxon>Cytophagales</taxon>
        <taxon>Cytophagaceae</taxon>
        <taxon>Spirosoma</taxon>
    </lineage>
</organism>
<keyword evidence="4" id="KW-1185">Reference proteome</keyword>
<dbReference type="EMBL" id="WPIN01000005">
    <property type="protein sequence ID" value="MVM31398.1"/>
    <property type="molecule type" value="Genomic_DNA"/>
</dbReference>
<dbReference type="AlphaFoldDB" id="A0A7K1SCK5"/>
<feature type="signal peptide" evidence="1">
    <location>
        <begin position="1"/>
        <end position="21"/>
    </location>
</feature>
<evidence type="ECO:0000259" key="2">
    <source>
        <dbReference type="Pfam" id="PF14730"/>
    </source>
</evidence>
<evidence type="ECO:0000313" key="3">
    <source>
        <dbReference type="EMBL" id="MVM31398.1"/>
    </source>
</evidence>
<name>A0A7K1SCK5_9BACT</name>
<gene>
    <name evidence="3" type="ORF">GO755_15240</name>
</gene>
<sequence length="183" mass="20530">MNRVFLAALLANLFIIGAVRADCPPTLMNGKLHGILPVTNQMVTYTDVVDCGTVSQADLFRRTRLWLTQSFHSSNDTFTLSDKETGDLVGRFTQVVTLPRSESSAGGVYTFRYSISVECSNRKYRATITQITLEETGSTRPSPIETYCQKNEKDLQVIYSELDKQLKNTLAALQENVKNYKAF</sequence>
<evidence type="ECO:0000313" key="4">
    <source>
        <dbReference type="Proteomes" id="UP000436006"/>
    </source>
</evidence>